<organism evidence="1 2">
    <name type="scientific">Zootermopsis nevadensis</name>
    <name type="common">Dampwood termite</name>
    <dbReference type="NCBI Taxonomy" id="136037"/>
    <lineage>
        <taxon>Eukaryota</taxon>
        <taxon>Metazoa</taxon>
        <taxon>Ecdysozoa</taxon>
        <taxon>Arthropoda</taxon>
        <taxon>Hexapoda</taxon>
        <taxon>Insecta</taxon>
        <taxon>Pterygota</taxon>
        <taxon>Neoptera</taxon>
        <taxon>Polyneoptera</taxon>
        <taxon>Dictyoptera</taxon>
        <taxon>Blattodea</taxon>
        <taxon>Blattoidea</taxon>
        <taxon>Termitoidae</taxon>
        <taxon>Termopsidae</taxon>
        <taxon>Zootermopsis</taxon>
    </lineage>
</organism>
<keyword evidence="2" id="KW-1185">Reference proteome</keyword>
<sequence length="50" mass="5527">MYWRSGTRTAADYGQMMASVREWCDSGGGQTSGSWMMVSSPFIVTSGQRK</sequence>
<evidence type="ECO:0000313" key="1">
    <source>
        <dbReference type="EMBL" id="KDR23809.1"/>
    </source>
</evidence>
<reference evidence="1 2" key="1">
    <citation type="journal article" date="2014" name="Nat. Commun.">
        <title>Molecular traces of alternative social organization in a termite genome.</title>
        <authorList>
            <person name="Terrapon N."/>
            <person name="Li C."/>
            <person name="Robertson H.M."/>
            <person name="Ji L."/>
            <person name="Meng X."/>
            <person name="Booth W."/>
            <person name="Chen Z."/>
            <person name="Childers C.P."/>
            <person name="Glastad K.M."/>
            <person name="Gokhale K."/>
            <person name="Gowin J."/>
            <person name="Gronenberg W."/>
            <person name="Hermansen R.A."/>
            <person name="Hu H."/>
            <person name="Hunt B.G."/>
            <person name="Huylmans A.K."/>
            <person name="Khalil S.M."/>
            <person name="Mitchell R.D."/>
            <person name="Munoz-Torres M.C."/>
            <person name="Mustard J.A."/>
            <person name="Pan H."/>
            <person name="Reese J.T."/>
            <person name="Scharf M.E."/>
            <person name="Sun F."/>
            <person name="Vogel H."/>
            <person name="Xiao J."/>
            <person name="Yang W."/>
            <person name="Yang Z."/>
            <person name="Yang Z."/>
            <person name="Zhou J."/>
            <person name="Zhu J."/>
            <person name="Brent C.S."/>
            <person name="Elsik C.G."/>
            <person name="Goodisman M.A."/>
            <person name="Liberles D.A."/>
            <person name="Roe R.M."/>
            <person name="Vargo E.L."/>
            <person name="Vilcinskas A."/>
            <person name="Wang J."/>
            <person name="Bornberg-Bauer E."/>
            <person name="Korb J."/>
            <person name="Zhang G."/>
            <person name="Liebig J."/>
        </authorList>
    </citation>
    <scope>NUCLEOTIDE SEQUENCE [LARGE SCALE GENOMIC DNA]</scope>
    <source>
        <tissue evidence="1">Whole organism</tissue>
    </source>
</reference>
<dbReference type="EMBL" id="KK852444">
    <property type="protein sequence ID" value="KDR23809.1"/>
    <property type="molecule type" value="Genomic_DNA"/>
</dbReference>
<dbReference type="Proteomes" id="UP000027135">
    <property type="component" value="Unassembled WGS sequence"/>
</dbReference>
<gene>
    <name evidence="1" type="ORF">L798_11389</name>
</gene>
<dbReference type="InParanoid" id="A0A067RVA0"/>
<dbReference type="AlphaFoldDB" id="A0A067RVA0"/>
<name>A0A067RVA0_ZOONE</name>
<proteinExistence type="predicted"/>
<accession>A0A067RVA0</accession>
<evidence type="ECO:0000313" key="2">
    <source>
        <dbReference type="Proteomes" id="UP000027135"/>
    </source>
</evidence>
<protein>
    <submittedName>
        <fullName evidence="1">Uncharacterized protein</fullName>
    </submittedName>
</protein>